<protein>
    <submittedName>
        <fullName evidence="1">Uncharacterized protein</fullName>
    </submittedName>
</protein>
<organism evidence="1 2">
    <name type="scientific">Methanohalophilus halophilus</name>
    <dbReference type="NCBI Taxonomy" id="2177"/>
    <lineage>
        <taxon>Archaea</taxon>
        <taxon>Methanobacteriati</taxon>
        <taxon>Methanobacteriota</taxon>
        <taxon>Stenosarchaea group</taxon>
        <taxon>Methanomicrobia</taxon>
        <taxon>Methanosarcinales</taxon>
        <taxon>Methanosarcinaceae</taxon>
        <taxon>Methanohalophilus</taxon>
    </lineage>
</organism>
<name>A0A1H2SX04_9EURY</name>
<proteinExistence type="predicted"/>
<evidence type="ECO:0000313" key="1">
    <source>
        <dbReference type="EMBL" id="SDW36226.1"/>
    </source>
</evidence>
<dbReference type="OrthoDB" id="120296at2157"/>
<accession>A0A1H2SX04</accession>
<sequence length="46" mass="5476">MALKTCKKNSERPLCLWVRACKKFNKIAKQQDYYEGSRLPNEEDEI</sequence>
<dbReference type="RefSeq" id="WP_157198654.1">
    <property type="nucleotide sequence ID" value="NZ_CP017921.1"/>
</dbReference>
<dbReference type="Proteomes" id="UP000198669">
    <property type="component" value="Unassembled WGS sequence"/>
</dbReference>
<dbReference type="GeneID" id="43321317"/>
<evidence type="ECO:0000313" key="2">
    <source>
        <dbReference type="Proteomes" id="UP000198669"/>
    </source>
</evidence>
<reference evidence="1 2" key="1">
    <citation type="submission" date="2016-10" db="EMBL/GenBank/DDBJ databases">
        <authorList>
            <person name="de Groot N.N."/>
        </authorList>
    </citation>
    <scope>NUCLEOTIDE SEQUENCE [LARGE SCALE GENOMIC DNA]</scope>
    <source>
        <strain evidence="1 2">Z-7982</strain>
    </source>
</reference>
<dbReference type="AlphaFoldDB" id="A0A1H2SX04"/>
<gene>
    <name evidence="1" type="ORF">SAMN04515625_0824</name>
</gene>
<dbReference type="EMBL" id="FNMU01000002">
    <property type="protein sequence ID" value="SDW36226.1"/>
    <property type="molecule type" value="Genomic_DNA"/>
</dbReference>